<evidence type="ECO:0000313" key="2">
    <source>
        <dbReference type="Proteomes" id="UP000008553"/>
    </source>
</evidence>
<reference evidence="1 2" key="1">
    <citation type="journal article" date="2002" name="Nature">
        <title>Genome sequence and comparative analysis of the model rodent malaria parasite Plasmodium yoelii yoelii.</title>
        <authorList>
            <person name="Carlton J.M."/>
            <person name="Angiuoli S.V."/>
            <person name="Suh B.B."/>
            <person name="Kooij T.W."/>
            <person name="Pertea M."/>
            <person name="Silva J.C."/>
            <person name="Ermolaeva M.D."/>
            <person name="Allen J.E."/>
            <person name="Selengut J.D."/>
            <person name="Koo H.L."/>
            <person name="Peterson J.D."/>
            <person name="Pop M."/>
            <person name="Kosack D.S."/>
            <person name="Shumway M.F."/>
            <person name="Bidwell S.L."/>
            <person name="Shallom S.J."/>
            <person name="van Aken S.E."/>
            <person name="Riedmuller S.B."/>
            <person name="Feldblyum T.V."/>
            <person name="Cho J.K."/>
            <person name="Quackenbush J."/>
            <person name="Sedegah M."/>
            <person name="Shoaibi A."/>
            <person name="Cummings L.M."/>
            <person name="Florens L."/>
            <person name="Yates J.R."/>
            <person name="Raine J.D."/>
            <person name="Sinden R.E."/>
            <person name="Harris M.A."/>
            <person name="Cunningham D.A."/>
            <person name="Preiser P.R."/>
            <person name="Bergman L.W."/>
            <person name="Vaidya A.B."/>
            <person name="van Lin L.H."/>
            <person name="Janse C.J."/>
            <person name="Waters A.P."/>
            <person name="Smith H.O."/>
            <person name="White O.R."/>
            <person name="Salzberg S.L."/>
            <person name="Venter J.C."/>
            <person name="Fraser C.M."/>
            <person name="Hoffman S.L."/>
            <person name="Gardner M.J."/>
            <person name="Carucci D.J."/>
        </authorList>
    </citation>
    <scope>NUCLEOTIDE SEQUENCE [LARGE SCALE GENOMIC DNA]</scope>
    <source>
        <strain evidence="1 2">17XNL</strain>
    </source>
</reference>
<keyword evidence="2" id="KW-1185">Reference proteome</keyword>
<dbReference type="EMBL" id="AABL01001605">
    <property type="protein sequence ID" value="EAA17105.1"/>
    <property type="molecule type" value="Genomic_DNA"/>
</dbReference>
<organism evidence="1 2">
    <name type="scientific">Plasmodium yoelii yoelii</name>
    <dbReference type="NCBI Taxonomy" id="73239"/>
    <lineage>
        <taxon>Eukaryota</taxon>
        <taxon>Sar</taxon>
        <taxon>Alveolata</taxon>
        <taxon>Apicomplexa</taxon>
        <taxon>Aconoidasida</taxon>
        <taxon>Haemosporida</taxon>
        <taxon>Plasmodiidae</taxon>
        <taxon>Plasmodium</taxon>
        <taxon>Plasmodium (Vinckeia)</taxon>
    </lineage>
</organism>
<dbReference type="AlphaFoldDB" id="Q7REE1"/>
<protein>
    <submittedName>
        <fullName evidence="1">Uncharacterized protein</fullName>
    </submittedName>
</protein>
<comment type="caution">
    <text evidence="1">The sequence shown here is derived from an EMBL/GenBank/DDBJ whole genome shotgun (WGS) entry which is preliminary data.</text>
</comment>
<dbReference type="InParanoid" id="Q7REE1"/>
<dbReference type="PaxDb" id="73239-Q7REE1"/>
<evidence type="ECO:0000313" key="1">
    <source>
        <dbReference type="EMBL" id="EAA17105.1"/>
    </source>
</evidence>
<proteinExistence type="predicted"/>
<gene>
    <name evidence="1" type="ORF">PY05124</name>
</gene>
<name>Q7REE1_PLAYO</name>
<sequence>MYNNLIIKNIYVTYWGQRI</sequence>
<dbReference type="Proteomes" id="UP000008553">
    <property type="component" value="Unassembled WGS sequence"/>
</dbReference>
<accession>Q7REE1</accession>